<evidence type="ECO:0000313" key="3">
    <source>
        <dbReference type="EMBL" id="RWX31536.1"/>
    </source>
</evidence>
<protein>
    <recommendedName>
        <fullName evidence="2">Barstar (barnase inhibitor) domain-containing protein</fullName>
    </recommendedName>
</protein>
<feature type="domain" description="Barstar (barnase inhibitor)" evidence="2">
    <location>
        <begin position="32"/>
        <end position="115"/>
    </location>
</feature>
<name>A0A444I314_RHILE</name>
<evidence type="ECO:0000313" key="4">
    <source>
        <dbReference type="Proteomes" id="UP000283817"/>
    </source>
</evidence>
<sequence length="151" mass="18052">MEALRIYEMIYYNKAPDPTVTYDLVVRLDRIVERDEDLFQMFWDQGVLPDYFGWNVDALLDSIFLWKAKLNRKNILVDFVVNLATPSRTKKALYQCLRRQIEIWRDEDGVFDVYFRSDPDGDVRKKVENSGRVITQAEWNERMSSRSKKRS</sequence>
<dbReference type="EMBL" id="SBHX01000030">
    <property type="protein sequence ID" value="RWX31536.1"/>
    <property type="molecule type" value="Genomic_DNA"/>
</dbReference>
<dbReference type="InterPro" id="IPR000468">
    <property type="entry name" value="Barstar"/>
</dbReference>
<proteinExistence type="inferred from homology"/>
<dbReference type="Pfam" id="PF01337">
    <property type="entry name" value="Barstar"/>
    <property type="match status" value="1"/>
</dbReference>
<comment type="similarity">
    <text evidence="1">Belongs to the barstar family.</text>
</comment>
<dbReference type="AlphaFoldDB" id="A0A444I314"/>
<reference evidence="3 4" key="1">
    <citation type="submission" date="2019-01" db="EMBL/GenBank/DDBJ databases">
        <title>RHIZO-ID as a novel technology for direct rhizobia identification.</title>
        <authorList>
            <person name="De Meyer S.E."/>
        </authorList>
    </citation>
    <scope>NUCLEOTIDE SEQUENCE [LARGE SCALE GENOMIC DNA]</scope>
    <source>
        <strain evidence="3 4">WSM448</strain>
    </source>
</reference>
<gene>
    <name evidence="3" type="ORF">EHI47_12860</name>
</gene>
<dbReference type="SUPFAM" id="SSF52038">
    <property type="entry name" value="Barstar-related"/>
    <property type="match status" value="1"/>
</dbReference>
<organism evidence="3 4">
    <name type="scientific">Rhizobium leguminosarum</name>
    <dbReference type="NCBI Taxonomy" id="384"/>
    <lineage>
        <taxon>Bacteria</taxon>
        <taxon>Pseudomonadati</taxon>
        <taxon>Pseudomonadota</taxon>
        <taxon>Alphaproteobacteria</taxon>
        <taxon>Hyphomicrobiales</taxon>
        <taxon>Rhizobiaceae</taxon>
        <taxon>Rhizobium/Agrobacterium group</taxon>
        <taxon>Rhizobium</taxon>
    </lineage>
</organism>
<dbReference type="Proteomes" id="UP000283817">
    <property type="component" value="Unassembled WGS sequence"/>
</dbReference>
<dbReference type="InterPro" id="IPR035905">
    <property type="entry name" value="Barstar-like_sf"/>
</dbReference>
<accession>A0A444I314</accession>
<evidence type="ECO:0000256" key="1">
    <source>
        <dbReference type="ARBA" id="ARBA00006845"/>
    </source>
</evidence>
<evidence type="ECO:0000259" key="2">
    <source>
        <dbReference type="Pfam" id="PF01337"/>
    </source>
</evidence>
<comment type="caution">
    <text evidence="3">The sequence shown here is derived from an EMBL/GenBank/DDBJ whole genome shotgun (WGS) entry which is preliminary data.</text>
</comment>